<proteinExistence type="predicted"/>
<dbReference type="Gene3D" id="3.30.70.330">
    <property type="match status" value="1"/>
</dbReference>
<dbReference type="GO" id="GO:0003729">
    <property type="term" value="F:mRNA binding"/>
    <property type="evidence" value="ECO:0007669"/>
    <property type="project" value="TreeGrafter"/>
</dbReference>
<protein>
    <recommendedName>
        <fullName evidence="9">Ras GTPase-activating protein-binding protein 2</fullName>
    </recommendedName>
</protein>
<feature type="compositionally biased region" description="Polar residues" evidence="4">
    <location>
        <begin position="301"/>
        <end position="313"/>
    </location>
</feature>
<dbReference type="PANTHER" id="PTHR10693:SF20">
    <property type="entry name" value="AT27578P"/>
    <property type="match status" value="1"/>
</dbReference>
<dbReference type="SMART" id="SM00360">
    <property type="entry name" value="RRM"/>
    <property type="match status" value="1"/>
</dbReference>
<feature type="compositionally biased region" description="Gly residues" evidence="4">
    <location>
        <begin position="560"/>
        <end position="570"/>
    </location>
</feature>
<feature type="domain" description="NTF2" evidence="6">
    <location>
        <begin position="12"/>
        <end position="134"/>
    </location>
</feature>
<keyword evidence="8" id="KW-1185">Reference proteome</keyword>
<dbReference type="InterPro" id="IPR039539">
    <property type="entry name" value="Ras_GTPase_bind_prot"/>
</dbReference>
<dbReference type="PROSITE" id="PS50177">
    <property type="entry name" value="NTF2_DOMAIN"/>
    <property type="match status" value="1"/>
</dbReference>
<feature type="compositionally biased region" description="Acidic residues" evidence="4">
    <location>
        <begin position="269"/>
        <end position="278"/>
    </location>
</feature>
<feature type="compositionally biased region" description="Gly residues" evidence="4">
    <location>
        <begin position="359"/>
        <end position="388"/>
    </location>
</feature>
<dbReference type="FunFam" id="3.10.450.50:FF:000010">
    <property type="entry name" value="Ras GTPase-activating protein-binding protein"/>
    <property type="match status" value="1"/>
</dbReference>
<dbReference type="PANTHER" id="PTHR10693">
    <property type="entry name" value="RAS GTPASE-ACTIVATING PROTEIN-BINDING PROTEIN"/>
    <property type="match status" value="1"/>
</dbReference>
<gene>
    <name evidence="7" type="ORF">BEMITA_LOCUS6623</name>
</gene>
<dbReference type="GO" id="GO:0005829">
    <property type="term" value="C:cytosol"/>
    <property type="evidence" value="ECO:0007669"/>
    <property type="project" value="TreeGrafter"/>
</dbReference>
<dbReference type="InterPro" id="IPR018222">
    <property type="entry name" value="Nuclear_transport_factor_2_euk"/>
</dbReference>
<dbReference type="Pfam" id="PF00076">
    <property type="entry name" value="RRM_1"/>
    <property type="match status" value="1"/>
</dbReference>
<dbReference type="EMBL" id="OU963864">
    <property type="protein sequence ID" value="CAH0387626.1"/>
    <property type="molecule type" value="Genomic_DNA"/>
</dbReference>
<comment type="subcellular location">
    <subcellularLocation>
        <location evidence="1">Cytoplasm</location>
        <location evidence="1">Stress granule</location>
    </subcellularLocation>
</comment>
<dbReference type="PROSITE" id="PS50102">
    <property type="entry name" value="RRM"/>
    <property type="match status" value="1"/>
</dbReference>
<evidence type="ECO:0000313" key="8">
    <source>
        <dbReference type="Proteomes" id="UP001152759"/>
    </source>
</evidence>
<evidence type="ECO:0000256" key="2">
    <source>
        <dbReference type="ARBA" id="ARBA00022884"/>
    </source>
</evidence>
<dbReference type="AlphaFoldDB" id="A0A9P0AAT7"/>
<accession>A0A9P0AAT7</accession>
<name>A0A9P0AAT7_BEMTA</name>
<dbReference type="Proteomes" id="UP001152759">
    <property type="component" value="Chromosome 3"/>
</dbReference>
<dbReference type="Gene3D" id="3.10.450.50">
    <property type="match status" value="1"/>
</dbReference>
<evidence type="ECO:0000259" key="5">
    <source>
        <dbReference type="PROSITE" id="PS50102"/>
    </source>
</evidence>
<reference evidence="7" key="1">
    <citation type="submission" date="2021-12" db="EMBL/GenBank/DDBJ databases">
        <authorList>
            <person name="King R."/>
        </authorList>
    </citation>
    <scope>NUCLEOTIDE SEQUENCE</scope>
</reference>
<feature type="compositionally biased region" description="Gly residues" evidence="4">
    <location>
        <begin position="578"/>
        <end position="587"/>
    </location>
</feature>
<dbReference type="KEGG" id="btab:109034096"/>
<evidence type="ECO:0000256" key="1">
    <source>
        <dbReference type="ARBA" id="ARBA00004210"/>
    </source>
</evidence>
<evidence type="ECO:0008006" key="9">
    <source>
        <dbReference type="Google" id="ProtNLM"/>
    </source>
</evidence>
<feature type="compositionally biased region" description="Basic and acidic residues" evidence="4">
    <location>
        <begin position="529"/>
        <end position="558"/>
    </location>
</feature>
<dbReference type="GO" id="GO:0010494">
    <property type="term" value="C:cytoplasmic stress granule"/>
    <property type="evidence" value="ECO:0007669"/>
    <property type="project" value="UniProtKB-SubCell"/>
</dbReference>
<evidence type="ECO:0000256" key="4">
    <source>
        <dbReference type="SAM" id="MobiDB-lite"/>
    </source>
</evidence>
<feature type="region of interest" description="Disordered" evidence="4">
    <location>
        <begin position="141"/>
        <end position="170"/>
    </location>
</feature>
<dbReference type="SUPFAM" id="SSF54427">
    <property type="entry name" value="NTF2-like"/>
    <property type="match status" value="1"/>
</dbReference>
<dbReference type="Pfam" id="PF02136">
    <property type="entry name" value="NTF2"/>
    <property type="match status" value="1"/>
</dbReference>
<dbReference type="InterPro" id="IPR012677">
    <property type="entry name" value="Nucleotide-bd_a/b_plait_sf"/>
</dbReference>
<keyword evidence="2 3" id="KW-0694">RNA-binding</keyword>
<dbReference type="OrthoDB" id="339151at2759"/>
<dbReference type="InterPro" id="IPR035979">
    <property type="entry name" value="RBD_domain_sf"/>
</dbReference>
<dbReference type="GO" id="GO:1990904">
    <property type="term" value="C:ribonucleoprotein complex"/>
    <property type="evidence" value="ECO:0007669"/>
    <property type="project" value="TreeGrafter"/>
</dbReference>
<dbReference type="CDD" id="cd00780">
    <property type="entry name" value="NTF2"/>
    <property type="match status" value="1"/>
</dbReference>
<dbReference type="SUPFAM" id="SSF54928">
    <property type="entry name" value="RNA-binding domain, RBD"/>
    <property type="match status" value="1"/>
</dbReference>
<feature type="compositionally biased region" description="Polar residues" evidence="4">
    <location>
        <begin position="393"/>
        <end position="417"/>
    </location>
</feature>
<feature type="compositionally biased region" description="Gly residues" evidence="4">
    <location>
        <begin position="596"/>
        <end position="612"/>
    </location>
</feature>
<feature type="region of interest" description="Disordered" evidence="4">
    <location>
        <begin position="511"/>
        <end position="623"/>
    </location>
</feature>
<organism evidence="7 8">
    <name type="scientific">Bemisia tabaci</name>
    <name type="common">Sweetpotato whitefly</name>
    <name type="synonym">Aleurodes tabaci</name>
    <dbReference type="NCBI Taxonomy" id="7038"/>
    <lineage>
        <taxon>Eukaryota</taxon>
        <taxon>Metazoa</taxon>
        <taxon>Ecdysozoa</taxon>
        <taxon>Arthropoda</taxon>
        <taxon>Hexapoda</taxon>
        <taxon>Insecta</taxon>
        <taxon>Pterygota</taxon>
        <taxon>Neoptera</taxon>
        <taxon>Paraneoptera</taxon>
        <taxon>Hemiptera</taxon>
        <taxon>Sternorrhyncha</taxon>
        <taxon>Aleyrodoidea</taxon>
        <taxon>Aleyrodidae</taxon>
        <taxon>Aleyrodinae</taxon>
        <taxon>Bemisia</taxon>
    </lineage>
</organism>
<sequence length="623" mass="67132">MVMEAQPSPQCVGREFVRQYYTLLNEAPTHLHRFYNNQSSFVHGGMEMLNGNRETKPVIGQRQIHQRIQQLNFQDCHAKISQVDSQATLGNGVVVQVTGELSNNGQPMRRFTQTFVLAAQSPKKYYVHNDIFRYQDMLMSDEEGEGDSGRSEAEEEMEAENQPVPEMQPDDGVQPQSVYYSAGSQVMNGGPVTQSATPMIEEPRLPTAPPASAVPNYNMDLIHVHSSPAVSPVQQQQIPLQQTQLSHGVEAYGGEAEEMNVEMAHETAEEPEQEEELAEPAPAQEEYKEETAVSPVAAQPHQPSTDNAASNKPRSYANLLKAGSTAGSFSSPAPVTPAAKAPLSPPIANVFPTPRNDTGGVGSGPQRGGMGAPRGARGGVRGGLGGSRLGDRTSSNFERSQPRLSVSEETVGGNYTSPGPDADRNRRGQSGSSGGSPQYSDKQQLFMGSIPPNLTDDDIRNVFSKFGVISELRIKRNGPGKHFGFITFEEVHSAQAVLQARPITLPDSNIKLNIEEKKQRSGGRGLDGPTDRSDRDRERDREQRIERSERERSDRERNGATGGSGAGGRGDGGRPVRGDGGPRGGLRGAPPHRGGRGGFMRGEGRPSGGPVRGGAATPSSFKR</sequence>
<feature type="region of interest" description="Disordered" evidence="4">
    <location>
        <begin position="263"/>
        <end position="458"/>
    </location>
</feature>
<dbReference type="InterPro" id="IPR000504">
    <property type="entry name" value="RRM_dom"/>
</dbReference>
<dbReference type="InterPro" id="IPR002075">
    <property type="entry name" value="NTF2_dom"/>
</dbReference>
<evidence type="ECO:0000259" key="6">
    <source>
        <dbReference type="PROSITE" id="PS50177"/>
    </source>
</evidence>
<feature type="domain" description="RRM" evidence="5">
    <location>
        <begin position="443"/>
        <end position="519"/>
    </location>
</feature>
<evidence type="ECO:0000256" key="3">
    <source>
        <dbReference type="PROSITE-ProRule" id="PRU00176"/>
    </source>
</evidence>
<evidence type="ECO:0000313" key="7">
    <source>
        <dbReference type="EMBL" id="CAH0387626.1"/>
    </source>
</evidence>
<dbReference type="InterPro" id="IPR032710">
    <property type="entry name" value="NTF2-like_dom_sf"/>
</dbReference>